<name>A0AB35WZ74_9PSED</name>
<dbReference type="Proteomes" id="UP001307839">
    <property type="component" value="Unassembled WGS sequence"/>
</dbReference>
<dbReference type="AlphaFoldDB" id="A0AB35WZ74"/>
<reference evidence="2 3" key="1">
    <citation type="submission" date="2024-01" db="EMBL/GenBank/DDBJ databases">
        <title>Unpublished Manusciprt.</title>
        <authorList>
            <person name="Duman M."/>
            <person name="Valdes E.G."/>
            <person name="Ajmi N."/>
            <person name="Altun S."/>
            <person name="Saticioglu I.B."/>
        </authorList>
    </citation>
    <scope>NUCLEOTIDE SEQUENCE [LARGE SCALE GENOMIC DNA]</scope>
    <source>
        <strain evidence="2 3">120P</strain>
    </source>
</reference>
<evidence type="ECO:0000313" key="2">
    <source>
        <dbReference type="EMBL" id="MEE1869993.1"/>
    </source>
</evidence>
<dbReference type="NCBIfam" id="TIGR01965">
    <property type="entry name" value="VCBS_repeat"/>
    <property type="match status" value="1"/>
</dbReference>
<feature type="non-terminal residue" evidence="2">
    <location>
        <position position="116"/>
    </location>
</feature>
<dbReference type="InterPro" id="IPR010221">
    <property type="entry name" value="VCBS_dom"/>
</dbReference>
<accession>A0AB35WZ74</accession>
<gene>
    <name evidence="2" type="ORF">V0R53_26865</name>
</gene>
<protein>
    <submittedName>
        <fullName evidence="2">VCBS domain-containing protein</fullName>
    </submittedName>
</protein>
<dbReference type="EMBL" id="JAZDQP010000048">
    <property type="protein sequence ID" value="MEE1869993.1"/>
    <property type="molecule type" value="Genomic_DNA"/>
</dbReference>
<proteinExistence type="predicted"/>
<evidence type="ECO:0000256" key="1">
    <source>
        <dbReference type="SAM" id="MobiDB-lite"/>
    </source>
</evidence>
<comment type="caution">
    <text evidence="2">The sequence shown here is derived from an EMBL/GenBank/DDBJ whole genome shotgun (WGS) entry which is preliminary data.</text>
</comment>
<sequence length="116" mass="12193">MDVVRRNKLHRTGALTHWNGDQGADRIASGPITPQTIEGTYGKLVLAADGSYTYTLNSSDPDFINLHGGASTVGPGRPFGAVPTGAMPERGDPERSVGPNAGTHGFGSFCQDKRDP</sequence>
<evidence type="ECO:0000313" key="3">
    <source>
        <dbReference type="Proteomes" id="UP001307839"/>
    </source>
</evidence>
<organism evidence="2 3">
    <name type="scientific">Pseudomonas auratipiscis</name>
    <dbReference type="NCBI Taxonomy" id="3115853"/>
    <lineage>
        <taxon>Bacteria</taxon>
        <taxon>Pseudomonadati</taxon>
        <taxon>Pseudomonadota</taxon>
        <taxon>Gammaproteobacteria</taxon>
        <taxon>Pseudomonadales</taxon>
        <taxon>Pseudomonadaceae</taxon>
        <taxon>Pseudomonas</taxon>
    </lineage>
</organism>
<feature type="region of interest" description="Disordered" evidence="1">
    <location>
        <begin position="72"/>
        <end position="116"/>
    </location>
</feature>
<keyword evidence="3" id="KW-1185">Reference proteome</keyword>